<gene>
    <name evidence="2" type="ORF">BESB_027670</name>
</gene>
<feature type="compositionally biased region" description="Acidic residues" evidence="1">
    <location>
        <begin position="21"/>
        <end position="30"/>
    </location>
</feature>
<dbReference type="EMBL" id="NWUJ01000015">
    <property type="protein sequence ID" value="PFH31332.1"/>
    <property type="molecule type" value="Genomic_DNA"/>
</dbReference>
<keyword evidence="3" id="KW-1185">Reference proteome</keyword>
<sequence>MAIHPESISSSADEDRPADIPSEEVPEEGPNEVAPGDKAQSSASEGLDGEDTPERESPDVSENAPPPRPQEAQPNPDDETPPFAAEGAPPSPDEEAPPAPPELVPGAPRAPDEEIPTEQQRSEAPEVSPRSSAVTAELTPEEKVCLLSSPEPKTKRISSSTQEALKEKAQAGERFQRDPW</sequence>
<reference evidence="2 3" key="1">
    <citation type="submission" date="2017-09" db="EMBL/GenBank/DDBJ databases">
        <title>Genome sequencing of Besnoitia besnoiti strain Bb-Ger1.</title>
        <authorList>
            <person name="Schares G."/>
            <person name="Venepally P."/>
            <person name="Lorenzi H.A."/>
        </authorList>
    </citation>
    <scope>NUCLEOTIDE SEQUENCE [LARGE SCALE GENOMIC DNA]</scope>
    <source>
        <strain evidence="2 3">Bb-Ger1</strain>
    </source>
</reference>
<name>A0A2A9M7J6_BESBE</name>
<dbReference type="RefSeq" id="XP_029215341.1">
    <property type="nucleotide sequence ID" value="XM_029361441.1"/>
</dbReference>
<protein>
    <submittedName>
        <fullName evidence="2">Uncharacterized protein</fullName>
    </submittedName>
</protein>
<evidence type="ECO:0000256" key="1">
    <source>
        <dbReference type="SAM" id="MobiDB-lite"/>
    </source>
</evidence>
<dbReference type="AlphaFoldDB" id="A0A2A9M7J6"/>
<dbReference type="KEGG" id="bbes:BESB_027670"/>
<feature type="compositionally biased region" description="Basic and acidic residues" evidence="1">
    <location>
        <begin position="164"/>
        <end position="180"/>
    </location>
</feature>
<dbReference type="GeneID" id="40307819"/>
<organism evidence="2 3">
    <name type="scientific">Besnoitia besnoiti</name>
    <name type="common">Apicomplexan protozoan</name>
    <dbReference type="NCBI Taxonomy" id="94643"/>
    <lineage>
        <taxon>Eukaryota</taxon>
        <taxon>Sar</taxon>
        <taxon>Alveolata</taxon>
        <taxon>Apicomplexa</taxon>
        <taxon>Conoidasida</taxon>
        <taxon>Coccidia</taxon>
        <taxon>Eucoccidiorida</taxon>
        <taxon>Eimeriorina</taxon>
        <taxon>Sarcocystidae</taxon>
        <taxon>Besnoitia</taxon>
    </lineage>
</organism>
<dbReference type="Proteomes" id="UP000224006">
    <property type="component" value="Unassembled WGS sequence"/>
</dbReference>
<dbReference type="VEuPathDB" id="ToxoDB:BESB_027670"/>
<comment type="caution">
    <text evidence="2">The sequence shown here is derived from an EMBL/GenBank/DDBJ whole genome shotgun (WGS) entry which is preliminary data.</text>
</comment>
<evidence type="ECO:0000313" key="2">
    <source>
        <dbReference type="EMBL" id="PFH31332.1"/>
    </source>
</evidence>
<evidence type="ECO:0000313" key="3">
    <source>
        <dbReference type="Proteomes" id="UP000224006"/>
    </source>
</evidence>
<accession>A0A2A9M7J6</accession>
<proteinExistence type="predicted"/>
<feature type="region of interest" description="Disordered" evidence="1">
    <location>
        <begin position="1"/>
        <end position="180"/>
    </location>
</feature>